<evidence type="ECO:0000256" key="2">
    <source>
        <dbReference type="ARBA" id="ARBA00022801"/>
    </source>
</evidence>
<dbReference type="Proteomes" id="UP000316096">
    <property type="component" value="Unassembled WGS sequence"/>
</dbReference>
<dbReference type="EMBL" id="VFOZ01000001">
    <property type="protein sequence ID" value="TQL99693.1"/>
    <property type="molecule type" value="Genomic_DNA"/>
</dbReference>
<proteinExistence type="predicted"/>
<evidence type="ECO:0000259" key="4">
    <source>
        <dbReference type="SMART" id="SM00797"/>
    </source>
</evidence>
<organism evidence="5 6">
    <name type="scientific">Actinoallomurus bryophytorum</name>
    <dbReference type="NCBI Taxonomy" id="1490222"/>
    <lineage>
        <taxon>Bacteria</taxon>
        <taxon>Bacillati</taxon>
        <taxon>Actinomycetota</taxon>
        <taxon>Actinomycetes</taxon>
        <taxon>Streptosporangiales</taxon>
        <taxon>Thermomonosporaceae</taxon>
        <taxon>Actinoallomurus</taxon>
    </lineage>
</organism>
<dbReference type="SMART" id="SM00797">
    <property type="entry name" value="AHS2"/>
    <property type="match status" value="1"/>
</dbReference>
<dbReference type="AlphaFoldDB" id="A0A543CRE8"/>
<evidence type="ECO:0000256" key="1">
    <source>
        <dbReference type="ARBA" id="ARBA00022741"/>
    </source>
</evidence>
<dbReference type="InterPro" id="IPR003778">
    <property type="entry name" value="CT_A_B"/>
</dbReference>
<protein>
    <submittedName>
        <fullName evidence="5">Biotin-dependent carboxylase-like uncharacterized protein</fullName>
    </submittedName>
</protein>
<name>A0A543CRE8_9ACTN</name>
<dbReference type="GO" id="GO:0016787">
    <property type="term" value="F:hydrolase activity"/>
    <property type="evidence" value="ECO:0007669"/>
    <property type="project" value="UniProtKB-KW"/>
</dbReference>
<evidence type="ECO:0000313" key="5">
    <source>
        <dbReference type="EMBL" id="TQL99693.1"/>
    </source>
</evidence>
<dbReference type="InterPro" id="IPR052708">
    <property type="entry name" value="PxpC"/>
</dbReference>
<comment type="caution">
    <text evidence="5">The sequence shown here is derived from an EMBL/GenBank/DDBJ whole genome shotgun (WGS) entry which is preliminary data.</text>
</comment>
<dbReference type="RefSeq" id="WP_141958686.1">
    <property type="nucleotide sequence ID" value="NZ_VFOZ01000001.1"/>
</dbReference>
<evidence type="ECO:0000256" key="3">
    <source>
        <dbReference type="ARBA" id="ARBA00022840"/>
    </source>
</evidence>
<dbReference type="Gene3D" id="2.40.100.10">
    <property type="entry name" value="Cyclophilin-like"/>
    <property type="match status" value="1"/>
</dbReference>
<dbReference type="InterPro" id="IPR029000">
    <property type="entry name" value="Cyclophilin-like_dom_sf"/>
</dbReference>
<gene>
    <name evidence="5" type="ORF">FB559_5391</name>
</gene>
<reference evidence="5 6" key="1">
    <citation type="submission" date="2019-06" db="EMBL/GenBank/DDBJ databases">
        <title>Sequencing the genomes of 1000 actinobacteria strains.</title>
        <authorList>
            <person name="Klenk H.-P."/>
        </authorList>
    </citation>
    <scope>NUCLEOTIDE SEQUENCE [LARGE SCALE GENOMIC DNA]</scope>
    <source>
        <strain evidence="5 6">DSM 102200</strain>
    </source>
</reference>
<dbReference type="SUPFAM" id="SSF50891">
    <property type="entry name" value="Cyclophilin-like"/>
    <property type="match status" value="1"/>
</dbReference>
<dbReference type="OrthoDB" id="9768696at2"/>
<dbReference type="GO" id="GO:0005524">
    <property type="term" value="F:ATP binding"/>
    <property type="evidence" value="ECO:0007669"/>
    <property type="project" value="UniProtKB-KW"/>
</dbReference>
<keyword evidence="3" id="KW-0067">ATP-binding</keyword>
<keyword evidence="6" id="KW-1185">Reference proteome</keyword>
<feature type="domain" description="Carboxyltransferase" evidence="4">
    <location>
        <begin position="23"/>
        <end position="276"/>
    </location>
</feature>
<accession>A0A543CRE8</accession>
<sequence>MIEVVRPGPLATVQDLGRAGYAHLGVPLSGAADRASLCLANRLIGNAEDAAGVELTFGNAALRFESAAWVAVTGAPLPLSPVTMNAPCHVPAGTVVEFGAPSAGVRTYVAVRGGVDVPAVLGSRSTDVLSGLGPPPLSAGDRLAVGRATGMITVDVAPGLEPEGEPVLRVAAGPRDDWFETLAPLAEAAYEVTTQSNRVGVRLDGPALKRRRGGELPSEGMVTGSLQVPPNGLPIIFLADHPTTGGYPVAAVLATGDIPRAAQLRPGQRVRFRFAAGGT</sequence>
<dbReference type="PANTHER" id="PTHR43309">
    <property type="entry name" value="5-OXOPROLINASE SUBUNIT C"/>
    <property type="match status" value="1"/>
</dbReference>
<keyword evidence="1" id="KW-0547">Nucleotide-binding</keyword>
<dbReference type="Pfam" id="PF02626">
    <property type="entry name" value="CT_A_B"/>
    <property type="match status" value="1"/>
</dbReference>
<evidence type="ECO:0000313" key="6">
    <source>
        <dbReference type="Proteomes" id="UP000316096"/>
    </source>
</evidence>
<dbReference type="NCBIfam" id="TIGR00724">
    <property type="entry name" value="urea_amlyse_rel"/>
    <property type="match status" value="1"/>
</dbReference>
<keyword evidence="2" id="KW-0378">Hydrolase</keyword>
<dbReference type="PANTHER" id="PTHR43309:SF3">
    <property type="entry name" value="5-OXOPROLINASE SUBUNIT C"/>
    <property type="match status" value="1"/>
</dbReference>